<organism evidence="1 2">
    <name type="scientific">Zarea fungicola</name>
    <dbReference type="NCBI Taxonomy" id="93591"/>
    <lineage>
        <taxon>Eukaryota</taxon>
        <taxon>Fungi</taxon>
        <taxon>Dikarya</taxon>
        <taxon>Ascomycota</taxon>
        <taxon>Pezizomycotina</taxon>
        <taxon>Sordariomycetes</taxon>
        <taxon>Hypocreomycetidae</taxon>
        <taxon>Hypocreales</taxon>
        <taxon>Cordycipitaceae</taxon>
        <taxon>Zarea</taxon>
    </lineage>
</organism>
<gene>
    <name evidence="1" type="ORF">NQ176_g4581</name>
</gene>
<evidence type="ECO:0000313" key="1">
    <source>
        <dbReference type="EMBL" id="KAJ2977073.1"/>
    </source>
</evidence>
<protein>
    <submittedName>
        <fullName evidence="1">Uncharacterized protein</fullName>
    </submittedName>
</protein>
<sequence>MPPQEDSWRDYLREVSSTYPNSQLLGQAEQEGWGLWDFIWGGIKYPDQRYWNSYLNERFNKQCGLLTSSTDFARICEETQREAGGRSSEQAAAMEDKMASLVSEVDGLARELLQQVQKNSKMDKGLRNVLYKLGCGTLSHRELLYCGLELISPNTAGPGSRVRKRTSKSKKAVEEMPGDGELESWRAGVSLSDMSGNS</sequence>
<reference evidence="1" key="1">
    <citation type="submission" date="2022-08" db="EMBL/GenBank/DDBJ databases">
        <title>Genome Sequence of Lecanicillium fungicola.</title>
        <authorList>
            <person name="Buettner E."/>
        </authorList>
    </citation>
    <scope>NUCLEOTIDE SEQUENCE</scope>
    <source>
        <strain evidence="1">Babe33</strain>
    </source>
</reference>
<name>A0ACC1NFB0_9HYPO</name>
<dbReference type="Proteomes" id="UP001143910">
    <property type="component" value="Unassembled WGS sequence"/>
</dbReference>
<evidence type="ECO:0000313" key="2">
    <source>
        <dbReference type="Proteomes" id="UP001143910"/>
    </source>
</evidence>
<proteinExistence type="predicted"/>
<dbReference type="EMBL" id="JANJQO010000509">
    <property type="protein sequence ID" value="KAJ2977073.1"/>
    <property type="molecule type" value="Genomic_DNA"/>
</dbReference>
<comment type="caution">
    <text evidence="1">The sequence shown here is derived from an EMBL/GenBank/DDBJ whole genome shotgun (WGS) entry which is preliminary data.</text>
</comment>
<accession>A0ACC1NFB0</accession>
<keyword evidence="2" id="KW-1185">Reference proteome</keyword>